<evidence type="ECO:0000313" key="10">
    <source>
        <dbReference type="EMBL" id="KAJ7097843.1"/>
    </source>
</evidence>
<evidence type="ECO:0000256" key="3">
    <source>
        <dbReference type="ARBA" id="ARBA00022679"/>
    </source>
</evidence>
<gene>
    <name evidence="10" type="ORF">B0H15DRAFT_772675</name>
</gene>
<dbReference type="EMBL" id="JARJCN010000009">
    <property type="protein sequence ID" value="KAJ7097843.1"/>
    <property type="molecule type" value="Genomic_DNA"/>
</dbReference>
<dbReference type="InterPro" id="IPR018934">
    <property type="entry name" value="RIO_dom"/>
</dbReference>
<protein>
    <recommendedName>
        <fullName evidence="1">non-specific serine/threonine protein kinase</fullName>
        <ecNumber evidence="1">2.7.11.1</ecNumber>
    </recommendedName>
</protein>
<evidence type="ECO:0000256" key="4">
    <source>
        <dbReference type="ARBA" id="ARBA00022741"/>
    </source>
</evidence>
<evidence type="ECO:0000256" key="5">
    <source>
        <dbReference type="ARBA" id="ARBA00022777"/>
    </source>
</evidence>
<dbReference type="PROSITE" id="PS50011">
    <property type="entry name" value="PROTEIN_KINASE_DOM"/>
    <property type="match status" value="1"/>
</dbReference>
<keyword evidence="2" id="KW-0723">Serine/threonine-protein kinase</keyword>
<keyword evidence="6" id="KW-0067">ATP-binding</keyword>
<dbReference type="SUPFAM" id="SSF56112">
    <property type="entry name" value="Protein kinase-like (PK-like)"/>
    <property type="match status" value="1"/>
</dbReference>
<accession>A0AAD6XWF8</accession>
<dbReference type="GO" id="GO:0005524">
    <property type="term" value="F:ATP binding"/>
    <property type="evidence" value="ECO:0007669"/>
    <property type="project" value="UniProtKB-KW"/>
</dbReference>
<dbReference type="GO" id="GO:0004674">
    <property type="term" value="F:protein serine/threonine kinase activity"/>
    <property type="evidence" value="ECO:0007669"/>
    <property type="project" value="UniProtKB-KW"/>
</dbReference>
<sequence length="95" mass="10920">MQILEHLRAIHREGLLHGDFAERNVLLHDGDIRIIDFDQAESGHNCQCKMNFGSIETGHLLPLPSIEDFGCDQLWEVCHSEMRIWDTGLSSLFFL</sequence>
<dbReference type="InterPro" id="IPR000719">
    <property type="entry name" value="Prot_kinase_dom"/>
</dbReference>
<evidence type="ECO:0000256" key="6">
    <source>
        <dbReference type="ARBA" id="ARBA00022840"/>
    </source>
</evidence>
<evidence type="ECO:0000256" key="7">
    <source>
        <dbReference type="ARBA" id="ARBA00047899"/>
    </source>
</evidence>
<dbReference type="InterPro" id="IPR011009">
    <property type="entry name" value="Kinase-like_dom_sf"/>
</dbReference>
<evidence type="ECO:0000256" key="1">
    <source>
        <dbReference type="ARBA" id="ARBA00012513"/>
    </source>
</evidence>
<keyword evidence="11" id="KW-1185">Reference proteome</keyword>
<dbReference type="AlphaFoldDB" id="A0AAD6XWF8"/>
<feature type="domain" description="Protein kinase" evidence="9">
    <location>
        <begin position="1"/>
        <end position="95"/>
    </location>
</feature>
<organism evidence="10 11">
    <name type="scientific">Mycena belliarum</name>
    <dbReference type="NCBI Taxonomy" id="1033014"/>
    <lineage>
        <taxon>Eukaryota</taxon>
        <taxon>Fungi</taxon>
        <taxon>Dikarya</taxon>
        <taxon>Basidiomycota</taxon>
        <taxon>Agaricomycotina</taxon>
        <taxon>Agaricomycetes</taxon>
        <taxon>Agaricomycetidae</taxon>
        <taxon>Agaricales</taxon>
        <taxon>Marasmiineae</taxon>
        <taxon>Mycenaceae</taxon>
        <taxon>Mycena</taxon>
    </lineage>
</organism>
<comment type="catalytic activity">
    <reaction evidence="7">
        <text>L-threonyl-[protein] + ATP = O-phospho-L-threonyl-[protein] + ADP + H(+)</text>
        <dbReference type="Rhea" id="RHEA:46608"/>
        <dbReference type="Rhea" id="RHEA-COMP:11060"/>
        <dbReference type="Rhea" id="RHEA-COMP:11605"/>
        <dbReference type="ChEBI" id="CHEBI:15378"/>
        <dbReference type="ChEBI" id="CHEBI:30013"/>
        <dbReference type="ChEBI" id="CHEBI:30616"/>
        <dbReference type="ChEBI" id="CHEBI:61977"/>
        <dbReference type="ChEBI" id="CHEBI:456216"/>
        <dbReference type="EC" id="2.7.11.1"/>
    </reaction>
</comment>
<keyword evidence="5" id="KW-0418">Kinase</keyword>
<dbReference type="Pfam" id="PF01163">
    <property type="entry name" value="RIO1"/>
    <property type="match status" value="1"/>
</dbReference>
<evidence type="ECO:0000256" key="2">
    <source>
        <dbReference type="ARBA" id="ARBA00022527"/>
    </source>
</evidence>
<keyword evidence="3" id="KW-0808">Transferase</keyword>
<reference evidence="10" key="1">
    <citation type="submission" date="2023-03" db="EMBL/GenBank/DDBJ databases">
        <title>Massive genome expansion in bonnet fungi (Mycena s.s.) driven by repeated elements and novel gene families across ecological guilds.</title>
        <authorList>
            <consortium name="Lawrence Berkeley National Laboratory"/>
            <person name="Harder C.B."/>
            <person name="Miyauchi S."/>
            <person name="Viragh M."/>
            <person name="Kuo A."/>
            <person name="Thoen E."/>
            <person name="Andreopoulos B."/>
            <person name="Lu D."/>
            <person name="Skrede I."/>
            <person name="Drula E."/>
            <person name="Henrissat B."/>
            <person name="Morin E."/>
            <person name="Kohler A."/>
            <person name="Barry K."/>
            <person name="LaButti K."/>
            <person name="Morin E."/>
            <person name="Salamov A."/>
            <person name="Lipzen A."/>
            <person name="Mereny Z."/>
            <person name="Hegedus B."/>
            <person name="Baldrian P."/>
            <person name="Stursova M."/>
            <person name="Weitz H."/>
            <person name="Taylor A."/>
            <person name="Grigoriev I.V."/>
            <person name="Nagy L.G."/>
            <person name="Martin F."/>
            <person name="Kauserud H."/>
        </authorList>
    </citation>
    <scope>NUCLEOTIDE SEQUENCE</scope>
    <source>
        <strain evidence="10">CBHHK173m</strain>
    </source>
</reference>
<keyword evidence="4" id="KW-0547">Nucleotide-binding</keyword>
<dbReference type="EC" id="2.7.11.1" evidence="1"/>
<dbReference type="Gene3D" id="1.10.510.10">
    <property type="entry name" value="Transferase(Phosphotransferase) domain 1"/>
    <property type="match status" value="1"/>
</dbReference>
<proteinExistence type="predicted"/>
<name>A0AAD6XWF8_9AGAR</name>
<evidence type="ECO:0000313" key="11">
    <source>
        <dbReference type="Proteomes" id="UP001222325"/>
    </source>
</evidence>
<comment type="caution">
    <text evidence="10">The sequence shown here is derived from an EMBL/GenBank/DDBJ whole genome shotgun (WGS) entry which is preliminary data.</text>
</comment>
<dbReference type="InterPro" id="IPR008266">
    <property type="entry name" value="Tyr_kinase_AS"/>
</dbReference>
<dbReference type="PROSITE" id="PS00109">
    <property type="entry name" value="PROTEIN_KINASE_TYR"/>
    <property type="match status" value="1"/>
</dbReference>
<comment type="catalytic activity">
    <reaction evidence="8">
        <text>L-seryl-[protein] + ATP = O-phospho-L-seryl-[protein] + ADP + H(+)</text>
        <dbReference type="Rhea" id="RHEA:17989"/>
        <dbReference type="Rhea" id="RHEA-COMP:9863"/>
        <dbReference type="Rhea" id="RHEA-COMP:11604"/>
        <dbReference type="ChEBI" id="CHEBI:15378"/>
        <dbReference type="ChEBI" id="CHEBI:29999"/>
        <dbReference type="ChEBI" id="CHEBI:30616"/>
        <dbReference type="ChEBI" id="CHEBI:83421"/>
        <dbReference type="ChEBI" id="CHEBI:456216"/>
        <dbReference type="EC" id="2.7.11.1"/>
    </reaction>
</comment>
<evidence type="ECO:0000256" key="8">
    <source>
        <dbReference type="ARBA" id="ARBA00048679"/>
    </source>
</evidence>
<dbReference type="Proteomes" id="UP001222325">
    <property type="component" value="Unassembled WGS sequence"/>
</dbReference>
<evidence type="ECO:0000259" key="9">
    <source>
        <dbReference type="PROSITE" id="PS50011"/>
    </source>
</evidence>